<protein>
    <recommendedName>
        <fullName evidence="4">DUF7939 domain-containing protein</fullName>
    </recommendedName>
</protein>
<evidence type="ECO:0000256" key="3">
    <source>
        <dbReference type="SAM" id="SignalP"/>
    </source>
</evidence>
<dbReference type="RefSeq" id="WP_101518896.1">
    <property type="nucleotide sequence ID" value="NZ_PKUS01000035.1"/>
</dbReference>
<keyword evidence="2" id="KW-0472">Membrane</keyword>
<gene>
    <name evidence="5" type="ORF">C0039_18320</name>
</gene>
<feature type="region of interest" description="Disordered" evidence="1">
    <location>
        <begin position="540"/>
        <end position="560"/>
    </location>
</feature>
<name>A0A2N5WY45_9GAMM</name>
<sequence length="560" mass="61078">MMKQTGNPLLIALLLLLLTASPALRAAVDASVDRHNVSLGDTLQLVISATEDEEDLSSVNFAELERDFQVLSRSTRSNTSIVNGRRSHNRQLQVEITPLRSGQLQIPAFTVGAARTKPLSVNVGDAPQFAPGEETVLFEATVDSDSVYVQGQVLLTLRLQQAINLDERSISELNLPDAFVVPLEQKSFQRRVNGRPWLVHEVRYAIFPEQSGVLTIPAQSFSARESTQRRSLFDSNRGRLLRLSSEPLQIEVLPQPASFTGSSWLPARNLVVEEEWSADTDQLRAGESVTRTIRLRGEGVQGAQLPPVLFTPIEGIKYYPDQPSIGDDEISSGLLGSRRDSVAIVPTRSGRIDIPAVEIPWWDTAAGAMRTAVIPARTLQVAPANTVPFQPPAIAEPTSVGSAATATEQTASALRWQMLALFFALGWIVTVVLWWLRGRKPVPGLPATGSTAEATTSSKAAYKSLLAACASDQATAARKAVIQWAAARSNDSSIVSLQQAAAAVNDQELTTELENLERILYGSEEHAWRGDHLRSIVEHLQSPRSRGKKTQEEAPQLYPT</sequence>
<evidence type="ECO:0000313" key="6">
    <source>
        <dbReference type="Proteomes" id="UP000235005"/>
    </source>
</evidence>
<feature type="transmembrane region" description="Helical" evidence="2">
    <location>
        <begin position="416"/>
        <end position="436"/>
    </location>
</feature>
<accession>A0A2N5WY45</accession>
<dbReference type="PANTHER" id="PTHR40940:SF1">
    <property type="entry name" value="PROTEIN BATD"/>
    <property type="match status" value="1"/>
</dbReference>
<dbReference type="InterPro" id="IPR025738">
    <property type="entry name" value="BatD"/>
</dbReference>
<keyword evidence="2" id="KW-0812">Transmembrane</keyword>
<reference evidence="5 6" key="1">
    <citation type="submission" date="2018-01" db="EMBL/GenBank/DDBJ databases">
        <title>The draft genome sequence of Halioglobus lutimaris HF004.</title>
        <authorList>
            <person name="Du Z.-J."/>
            <person name="Shi M.-J."/>
        </authorList>
    </citation>
    <scope>NUCLEOTIDE SEQUENCE [LARGE SCALE GENOMIC DNA]</scope>
    <source>
        <strain evidence="5 6">HF004</strain>
    </source>
</reference>
<evidence type="ECO:0000256" key="2">
    <source>
        <dbReference type="SAM" id="Phobius"/>
    </source>
</evidence>
<keyword evidence="3" id="KW-0732">Signal</keyword>
<dbReference type="PANTHER" id="PTHR40940">
    <property type="entry name" value="PROTEIN BATD-RELATED"/>
    <property type="match status" value="1"/>
</dbReference>
<dbReference type="Proteomes" id="UP000235005">
    <property type="component" value="Unassembled WGS sequence"/>
</dbReference>
<evidence type="ECO:0000256" key="1">
    <source>
        <dbReference type="SAM" id="MobiDB-lite"/>
    </source>
</evidence>
<keyword evidence="6" id="KW-1185">Reference proteome</keyword>
<proteinExistence type="predicted"/>
<dbReference type="Pfam" id="PF13584">
    <property type="entry name" value="BatD"/>
    <property type="match status" value="2"/>
</dbReference>
<organism evidence="5 6">
    <name type="scientific">Pseudohalioglobus lutimaris</name>
    <dbReference type="NCBI Taxonomy" id="1737061"/>
    <lineage>
        <taxon>Bacteria</taxon>
        <taxon>Pseudomonadati</taxon>
        <taxon>Pseudomonadota</taxon>
        <taxon>Gammaproteobacteria</taxon>
        <taxon>Cellvibrionales</taxon>
        <taxon>Halieaceae</taxon>
        <taxon>Pseudohalioglobus</taxon>
    </lineage>
</organism>
<dbReference type="InterPro" id="IPR057699">
    <property type="entry name" value="DUF7939"/>
</dbReference>
<comment type="caution">
    <text evidence="5">The sequence shown here is derived from an EMBL/GenBank/DDBJ whole genome shotgun (WGS) entry which is preliminary data.</text>
</comment>
<feature type="domain" description="DUF7939" evidence="4">
    <location>
        <begin position="459"/>
        <end position="542"/>
    </location>
</feature>
<dbReference type="EMBL" id="PKUS01000035">
    <property type="protein sequence ID" value="PLW67163.1"/>
    <property type="molecule type" value="Genomic_DNA"/>
</dbReference>
<evidence type="ECO:0000259" key="4">
    <source>
        <dbReference type="Pfam" id="PF25607"/>
    </source>
</evidence>
<dbReference type="Pfam" id="PF25607">
    <property type="entry name" value="DUF7939"/>
    <property type="match status" value="1"/>
</dbReference>
<feature type="signal peptide" evidence="3">
    <location>
        <begin position="1"/>
        <end position="25"/>
    </location>
</feature>
<dbReference type="OrthoDB" id="5293418at2"/>
<feature type="chain" id="PRO_5014924507" description="DUF7939 domain-containing protein" evidence="3">
    <location>
        <begin position="26"/>
        <end position="560"/>
    </location>
</feature>
<keyword evidence="2" id="KW-1133">Transmembrane helix</keyword>
<evidence type="ECO:0000313" key="5">
    <source>
        <dbReference type="EMBL" id="PLW67163.1"/>
    </source>
</evidence>
<dbReference type="AlphaFoldDB" id="A0A2N5WY45"/>